<proteinExistence type="predicted"/>
<gene>
    <name evidence="1" type="ORF">BaRGS_00031110</name>
</gene>
<sequence>MAQEVFASPAIPVFTPARLTLIHTQASATSRDFSEEAASAQLQFRLSRVSSERSTVIPVRWQLSSKSCASLGVLTHKLKLSSAISGRRISNRRGETNQFRNPSPQYVCTGGERRLQTILKTG</sequence>
<evidence type="ECO:0000313" key="1">
    <source>
        <dbReference type="EMBL" id="KAK7477632.1"/>
    </source>
</evidence>
<protein>
    <submittedName>
        <fullName evidence="1">Uncharacterized protein</fullName>
    </submittedName>
</protein>
<dbReference type="AlphaFoldDB" id="A0ABD0JSS0"/>
<evidence type="ECO:0000313" key="2">
    <source>
        <dbReference type="Proteomes" id="UP001519460"/>
    </source>
</evidence>
<reference evidence="1 2" key="1">
    <citation type="journal article" date="2023" name="Sci. Data">
        <title>Genome assembly of the Korean intertidal mud-creeper Batillaria attramentaria.</title>
        <authorList>
            <person name="Patra A.K."/>
            <person name="Ho P.T."/>
            <person name="Jun S."/>
            <person name="Lee S.J."/>
            <person name="Kim Y."/>
            <person name="Won Y.J."/>
        </authorList>
    </citation>
    <scope>NUCLEOTIDE SEQUENCE [LARGE SCALE GENOMIC DNA]</scope>
    <source>
        <strain evidence="1">Wonlab-2016</strain>
    </source>
</reference>
<dbReference type="EMBL" id="JACVVK020000344">
    <property type="protein sequence ID" value="KAK7477632.1"/>
    <property type="molecule type" value="Genomic_DNA"/>
</dbReference>
<accession>A0ABD0JSS0</accession>
<organism evidence="1 2">
    <name type="scientific">Batillaria attramentaria</name>
    <dbReference type="NCBI Taxonomy" id="370345"/>
    <lineage>
        <taxon>Eukaryota</taxon>
        <taxon>Metazoa</taxon>
        <taxon>Spiralia</taxon>
        <taxon>Lophotrochozoa</taxon>
        <taxon>Mollusca</taxon>
        <taxon>Gastropoda</taxon>
        <taxon>Caenogastropoda</taxon>
        <taxon>Sorbeoconcha</taxon>
        <taxon>Cerithioidea</taxon>
        <taxon>Batillariidae</taxon>
        <taxon>Batillaria</taxon>
    </lineage>
</organism>
<comment type="caution">
    <text evidence="1">The sequence shown here is derived from an EMBL/GenBank/DDBJ whole genome shotgun (WGS) entry which is preliminary data.</text>
</comment>
<keyword evidence="2" id="KW-1185">Reference proteome</keyword>
<name>A0ABD0JSS0_9CAEN</name>
<dbReference type="Proteomes" id="UP001519460">
    <property type="component" value="Unassembled WGS sequence"/>
</dbReference>